<dbReference type="AlphaFoldDB" id="A0A364KY27"/>
<dbReference type="OrthoDB" id="39175at2759"/>
<reference evidence="1 2" key="1">
    <citation type="journal article" date="2017" name="Biotechnol. Biofuels">
        <title>Differential beta-glucosidase expression as a function of carbon source availability in Talaromyces amestolkiae: a genomic and proteomic approach.</title>
        <authorList>
            <person name="de Eugenio L.I."/>
            <person name="Mendez-Liter J.A."/>
            <person name="Nieto-Dominguez M."/>
            <person name="Alonso L."/>
            <person name="Gil-Munoz J."/>
            <person name="Barriuso J."/>
            <person name="Prieto A."/>
            <person name="Martinez M.J."/>
        </authorList>
    </citation>
    <scope>NUCLEOTIDE SEQUENCE [LARGE SCALE GENOMIC DNA]</scope>
    <source>
        <strain evidence="1 2">CIB</strain>
    </source>
</reference>
<sequence length="174" mass="19972">MGLFDGDIRLRHFTESQMPILEQWVDAMIDHSNQIMSTTTEGQLYSRLNVPNVNDRENLNWHCWIVAESTQRTWMMAAGIQAVYSVMQLGRVPQCTGSMVITTGLGIWEASSAETWSRLCLETRLGILRMSEAERLFVEAAPEEVDDYMKVFLEATFGKDRMERWVQTGKMIIS</sequence>
<name>A0A364KY27_TALAM</name>
<dbReference type="EMBL" id="MIKG01000007">
    <property type="protein sequence ID" value="RAO68462.1"/>
    <property type="molecule type" value="Genomic_DNA"/>
</dbReference>
<evidence type="ECO:0000313" key="1">
    <source>
        <dbReference type="EMBL" id="RAO68462.1"/>
    </source>
</evidence>
<dbReference type="GeneID" id="63793690"/>
<evidence type="ECO:0000313" key="2">
    <source>
        <dbReference type="Proteomes" id="UP000249363"/>
    </source>
</evidence>
<dbReference type="STRING" id="1196081.A0A364KY27"/>
<comment type="caution">
    <text evidence="1">The sequence shown here is derived from an EMBL/GenBank/DDBJ whole genome shotgun (WGS) entry which is preliminary data.</text>
</comment>
<gene>
    <name evidence="1" type="ORF">BHQ10_004474</name>
</gene>
<organism evidence="1 2">
    <name type="scientific">Talaromyces amestolkiae</name>
    <dbReference type="NCBI Taxonomy" id="1196081"/>
    <lineage>
        <taxon>Eukaryota</taxon>
        <taxon>Fungi</taxon>
        <taxon>Dikarya</taxon>
        <taxon>Ascomycota</taxon>
        <taxon>Pezizomycotina</taxon>
        <taxon>Eurotiomycetes</taxon>
        <taxon>Eurotiomycetidae</taxon>
        <taxon>Eurotiales</taxon>
        <taxon>Trichocomaceae</taxon>
        <taxon>Talaromyces</taxon>
        <taxon>Talaromyces sect. Talaromyces</taxon>
    </lineage>
</organism>
<proteinExistence type="predicted"/>
<keyword evidence="2" id="KW-1185">Reference proteome</keyword>
<dbReference type="Proteomes" id="UP000249363">
    <property type="component" value="Unassembled WGS sequence"/>
</dbReference>
<protein>
    <submittedName>
        <fullName evidence="1">Uncharacterized protein</fullName>
    </submittedName>
</protein>
<dbReference type="RefSeq" id="XP_040732978.1">
    <property type="nucleotide sequence ID" value="XM_040876843.1"/>
</dbReference>
<accession>A0A364KY27</accession>